<organism evidence="1 2">
    <name type="scientific">Panagrolaimus sp. JU765</name>
    <dbReference type="NCBI Taxonomy" id="591449"/>
    <lineage>
        <taxon>Eukaryota</taxon>
        <taxon>Metazoa</taxon>
        <taxon>Ecdysozoa</taxon>
        <taxon>Nematoda</taxon>
        <taxon>Chromadorea</taxon>
        <taxon>Rhabditida</taxon>
        <taxon>Tylenchina</taxon>
        <taxon>Panagrolaimomorpha</taxon>
        <taxon>Panagrolaimoidea</taxon>
        <taxon>Panagrolaimidae</taxon>
        <taxon>Panagrolaimus</taxon>
    </lineage>
</organism>
<dbReference type="WBParaSite" id="JU765_v2.g14900.t1">
    <property type="protein sequence ID" value="JU765_v2.g14900.t1"/>
    <property type="gene ID" value="JU765_v2.g14900"/>
</dbReference>
<sequence length="509" mass="57605">MKIVWLLLIFGFSQVNCDFLSRKDPVASGHKVFSNCGNNGSYHWQEEFLENVPIDHFSFADDRSFKLRYFINLEHYEAGGPILFYTGNEGNLESFAENTGFMFDIAPQFKAAVVFAEHRFYGGTKPFGNSSYSTVKNLGYLSSEQALGDFVLVINYLKSVRIPNGANSPVIAFGGSYGGMLAAWIRIKYPHLVQGAIASSAPVFWFRNANVRPDSFGYITTRTFKSSGCSVKKIASAFKFLDEYAKTEQGRLYLNKVFSLDPKSLINNTDDVKKLKAFLADTMKTMAMVDYPYPANFLAPLPAWPVKHVCRKNNRTNKTHKKGNVEILIDVLQTFYNYTGEKKSFCFDTDKCPDPFSQLGDPLGWPWQACTEMVMPQCDSGLPNDVFAPDCPFNVEKYINETCQKVFGSLGYNASLTRPDWIIQDYGGRFPAASNIVFSNGKLDPWSGGGWRNVTTREGSLVSIILEQGAHHYDLRGCNQDDTEEVKKVRQQEIDEIQRWIKEFRHNRL</sequence>
<evidence type="ECO:0000313" key="2">
    <source>
        <dbReference type="WBParaSite" id="JU765_v2.g14900.t1"/>
    </source>
</evidence>
<reference evidence="2" key="1">
    <citation type="submission" date="2022-11" db="UniProtKB">
        <authorList>
            <consortium name="WormBaseParasite"/>
        </authorList>
    </citation>
    <scope>IDENTIFICATION</scope>
</reference>
<proteinExistence type="predicted"/>
<accession>A0AC34QB69</accession>
<name>A0AC34QB69_9BILA</name>
<dbReference type="Proteomes" id="UP000887576">
    <property type="component" value="Unplaced"/>
</dbReference>
<protein>
    <submittedName>
        <fullName evidence="2">Uncharacterized protein</fullName>
    </submittedName>
</protein>
<evidence type="ECO:0000313" key="1">
    <source>
        <dbReference type="Proteomes" id="UP000887576"/>
    </source>
</evidence>